<keyword evidence="2" id="KW-1185">Reference proteome</keyword>
<proteinExistence type="predicted"/>
<sequence>MRPVRRRLEEAGAHGLIDPSRTAPGLWHLTLFRWNEDGTPRVTRTL</sequence>
<dbReference type="AlphaFoldDB" id="A0A7W7L5U0"/>
<gene>
    <name evidence="1" type="ORF">BJ976_002203</name>
</gene>
<name>A0A7W7L5U0_9MICC</name>
<dbReference type="Proteomes" id="UP000560081">
    <property type="component" value="Unassembled WGS sequence"/>
</dbReference>
<protein>
    <recommendedName>
        <fullName evidence="3">RES domain-containing protein</fullName>
    </recommendedName>
</protein>
<evidence type="ECO:0008006" key="3">
    <source>
        <dbReference type="Google" id="ProtNLM"/>
    </source>
</evidence>
<comment type="caution">
    <text evidence="1">The sequence shown here is derived from an EMBL/GenBank/DDBJ whole genome shotgun (WGS) entry which is preliminary data.</text>
</comment>
<organism evidence="1 2">
    <name type="scientific">Micrococcus flavus</name>
    <dbReference type="NCBI Taxonomy" id="384602"/>
    <lineage>
        <taxon>Bacteria</taxon>
        <taxon>Bacillati</taxon>
        <taxon>Actinomycetota</taxon>
        <taxon>Actinomycetes</taxon>
        <taxon>Micrococcales</taxon>
        <taxon>Micrococcaceae</taxon>
        <taxon>Micrococcus</taxon>
    </lineage>
</organism>
<accession>A0A7W7L5U0</accession>
<evidence type="ECO:0000313" key="2">
    <source>
        <dbReference type="Proteomes" id="UP000560081"/>
    </source>
</evidence>
<dbReference type="EMBL" id="JACHMC010000001">
    <property type="protein sequence ID" value="MBB4883852.1"/>
    <property type="molecule type" value="Genomic_DNA"/>
</dbReference>
<reference evidence="1 2" key="1">
    <citation type="submission" date="2020-08" db="EMBL/GenBank/DDBJ databases">
        <title>Sequencing the genomes of 1000 actinobacteria strains.</title>
        <authorList>
            <person name="Klenk H.-P."/>
        </authorList>
    </citation>
    <scope>NUCLEOTIDE SEQUENCE [LARGE SCALE GENOMIC DNA]</scope>
    <source>
        <strain evidence="1 2">DSM 19079</strain>
    </source>
</reference>
<evidence type="ECO:0000313" key="1">
    <source>
        <dbReference type="EMBL" id="MBB4883852.1"/>
    </source>
</evidence>
<dbReference type="RefSeq" id="WP_167736956.1">
    <property type="nucleotide sequence ID" value="NZ_BMLA01000007.1"/>
</dbReference>